<evidence type="ECO:0000313" key="1">
    <source>
        <dbReference type="EMBL" id="MCC3299349.1"/>
    </source>
</evidence>
<dbReference type="RefSeq" id="WP_227897336.1">
    <property type="nucleotide sequence ID" value="NZ_CP099467.1"/>
</dbReference>
<reference evidence="1" key="1">
    <citation type="submission" date="2021-10" db="EMBL/GenBank/DDBJ databases">
        <title>Novel species in genus Arthrobacter.</title>
        <authorList>
            <person name="Liu Y."/>
        </authorList>
    </citation>
    <scope>NUCLEOTIDE SEQUENCE</scope>
    <source>
        <strain evidence="1">Zg-Y453</strain>
    </source>
</reference>
<proteinExistence type="predicted"/>
<sequence length="137" mass="15155">MFASRRVRAERRAMKDEAARAAAAAEPKYEIINVHSGEVLQQVSGARAAQSAQEDWYSIWLNEMGPRTTIRPVPSGIPDSCDTIDALILQEIPERQQDAYARALRLIIMQRTPLEELLWVAEGSPTGTAHGGVRTEA</sequence>
<accession>A0A9X1MFX0</accession>
<organism evidence="1 2">
    <name type="scientific">Arthrobacter caoxuetaonis</name>
    <dbReference type="NCBI Taxonomy" id="2886935"/>
    <lineage>
        <taxon>Bacteria</taxon>
        <taxon>Bacillati</taxon>
        <taxon>Actinomycetota</taxon>
        <taxon>Actinomycetes</taxon>
        <taxon>Micrococcales</taxon>
        <taxon>Micrococcaceae</taxon>
        <taxon>Arthrobacter</taxon>
    </lineage>
</organism>
<evidence type="ECO:0000313" key="2">
    <source>
        <dbReference type="Proteomes" id="UP001139158"/>
    </source>
</evidence>
<dbReference type="AlphaFoldDB" id="A0A9X1MFX0"/>
<dbReference type="EMBL" id="JAJFZV010000018">
    <property type="protein sequence ID" value="MCC3299349.1"/>
    <property type="molecule type" value="Genomic_DNA"/>
</dbReference>
<keyword evidence="2" id="KW-1185">Reference proteome</keyword>
<dbReference type="Proteomes" id="UP001139158">
    <property type="component" value="Unassembled WGS sequence"/>
</dbReference>
<comment type="caution">
    <text evidence="1">The sequence shown here is derived from an EMBL/GenBank/DDBJ whole genome shotgun (WGS) entry which is preliminary data.</text>
</comment>
<protein>
    <submittedName>
        <fullName evidence="1">Uncharacterized protein</fullName>
    </submittedName>
</protein>
<name>A0A9X1MFX0_9MICC</name>
<gene>
    <name evidence="1" type="ORF">LJ757_16275</name>
</gene>